<evidence type="ECO:0000313" key="6">
    <source>
        <dbReference type="Proteomes" id="UP000694864"/>
    </source>
</evidence>
<dbReference type="GeneID" id="104733079"/>
<reference evidence="6" key="1">
    <citation type="journal article" date="2014" name="Nat. Commun.">
        <title>The emerging biofuel crop Camelina sativa retains a highly undifferentiated hexaploid genome structure.</title>
        <authorList>
            <person name="Kagale S."/>
            <person name="Koh C."/>
            <person name="Nixon J."/>
            <person name="Bollina V."/>
            <person name="Clarke W.E."/>
            <person name="Tuteja R."/>
            <person name="Spillane C."/>
            <person name="Robinson S.J."/>
            <person name="Links M.G."/>
            <person name="Clarke C."/>
            <person name="Higgins E.E."/>
            <person name="Huebert T."/>
            <person name="Sharpe A.G."/>
            <person name="Parkin I.A."/>
        </authorList>
    </citation>
    <scope>NUCLEOTIDE SEQUENCE [LARGE SCALE GENOMIC DNA]</scope>
    <source>
        <strain evidence="6">cv. DH55</strain>
    </source>
</reference>
<evidence type="ECO:0000256" key="5">
    <source>
        <dbReference type="ARBA" id="ARBA00023242"/>
    </source>
</evidence>
<dbReference type="SUPFAM" id="SSF101936">
    <property type="entry name" value="DNA-binding pseudobarrel domain"/>
    <property type="match status" value="1"/>
</dbReference>
<comment type="subcellular location">
    <subcellularLocation>
        <location evidence="1">Nucleus</location>
    </subcellularLocation>
</comment>
<dbReference type="RefSeq" id="XP_010450993.1">
    <property type="nucleotide sequence ID" value="XM_010452691.1"/>
</dbReference>
<evidence type="ECO:0000256" key="3">
    <source>
        <dbReference type="ARBA" id="ARBA00023125"/>
    </source>
</evidence>
<keyword evidence="5" id="KW-0539">Nucleus</keyword>
<name>A0ABM0V5C5_CAMSA</name>
<evidence type="ECO:0000256" key="4">
    <source>
        <dbReference type="ARBA" id="ARBA00023163"/>
    </source>
</evidence>
<dbReference type="CDD" id="cd10017">
    <property type="entry name" value="B3_DNA"/>
    <property type="match status" value="1"/>
</dbReference>
<sequence>MANLELTLSQPDSWTITKTLGENDLGFQFLLPKRDMEDYIITELKTDSVNPISASDILDGHVLLRLLDVDTGVGYLMRLTQTRVQNMPGSYYFRNMWGDLKRDRDLRIGDVIGISWDKWNHQFLFHVIYVAPRQQQQQQQQQQYQQQY</sequence>
<keyword evidence="2" id="KW-0805">Transcription regulation</keyword>
<evidence type="ECO:0000256" key="1">
    <source>
        <dbReference type="ARBA" id="ARBA00004123"/>
    </source>
</evidence>
<gene>
    <name evidence="7" type="primary">LOC104733079</name>
</gene>
<organism evidence="6 7">
    <name type="scientific">Camelina sativa</name>
    <name type="common">False flax</name>
    <name type="synonym">Myagrum sativum</name>
    <dbReference type="NCBI Taxonomy" id="90675"/>
    <lineage>
        <taxon>Eukaryota</taxon>
        <taxon>Viridiplantae</taxon>
        <taxon>Streptophyta</taxon>
        <taxon>Embryophyta</taxon>
        <taxon>Tracheophyta</taxon>
        <taxon>Spermatophyta</taxon>
        <taxon>Magnoliopsida</taxon>
        <taxon>eudicotyledons</taxon>
        <taxon>Gunneridae</taxon>
        <taxon>Pentapetalae</taxon>
        <taxon>rosids</taxon>
        <taxon>malvids</taxon>
        <taxon>Brassicales</taxon>
        <taxon>Brassicaceae</taxon>
        <taxon>Camelineae</taxon>
        <taxon>Camelina</taxon>
    </lineage>
</organism>
<dbReference type="Proteomes" id="UP000694864">
    <property type="component" value="Chromosome 12"/>
</dbReference>
<accession>A0ABM0V5C5</accession>
<dbReference type="PANTHER" id="PTHR34269">
    <property type="entry name" value="TRANSCRIPTION FACTOR B3-DOMAIN FAMILY-RELATED"/>
    <property type="match status" value="1"/>
</dbReference>
<proteinExistence type="predicted"/>
<keyword evidence="6" id="KW-1185">Reference proteome</keyword>
<protein>
    <submittedName>
        <fullName evidence="7">B3 domain-containing protein At1g51970</fullName>
    </submittedName>
</protein>
<keyword evidence="3" id="KW-0238">DNA-binding</keyword>
<keyword evidence="4" id="KW-0804">Transcription</keyword>
<dbReference type="PANTHER" id="PTHR34269:SF17">
    <property type="entry name" value="B3 DOMAIN PROTEIN"/>
    <property type="match status" value="1"/>
</dbReference>
<dbReference type="InterPro" id="IPR015300">
    <property type="entry name" value="DNA-bd_pseudobarrel_sf"/>
</dbReference>
<dbReference type="InterPro" id="IPR003340">
    <property type="entry name" value="B3_DNA-bd"/>
</dbReference>
<reference evidence="7" key="2">
    <citation type="submission" date="2025-08" db="UniProtKB">
        <authorList>
            <consortium name="RefSeq"/>
        </authorList>
    </citation>
    <scope>IDENTIFICATION</scope>
    <source>
        <tissue evidence="7">Leaf</tissue>
    </source>
</reference>
<dbReference type="Gene3D" id="2.40.330.10">
    <property type="entry name" value="DNA-binding pseudobarrel domain"/>
    <property type="match status" value="1"/>
</dbReference>
<evidence type="ECO:0000313" key="7">
    <source>
        <dbReference type="RefSeq" id="XP_010450993.1"/>
    </source>
</evidence>
<dbReference type="InterPro" id="IPR051442">
    <property type="entry name" value="B3_domain"/>
</dbReference>
<evidence type="ECO:0000256" key="2">
    <source>
        <dbReference type="ARBA" id="ARBA00023015"/>
    </source>
</evidence>